<dbReference type="Gene3D" id="1.20.5.170">
    <property type="match status" value="1"/>
</dbReference>
<evidence type="ECO:0000256" key="3">
    <source>
        <dbReference type="ARBA" id="ARBA00023125"/>
    </source>
</evidence>
<feature type="compositionally biased region" description="Basic and acidic residues" evidence="6">
    <location>
        <begin position="78"/>
        <end position="90"/>
    </location>
</feature>
<dbReference type="OrthoDB" id="551672at2759"/>
<dbReference type="AlphaFoldDB" id="A0A834ZMU6"/>
<evidence type="ECO:0000256" key="4">
    <source>
        <dbReference type="ARBA" id="ARBA00023163"/>
    </source>
</evidence>
<keyword evidence="4" id="KW-0804">Transcription</keyword>
<keyword evidence="2" id="KW-0805">Transcription regulation</keyword>
<dbReference type="CDD" id="cd14702">
    <property type="entry name" value="bZIP_plant_GBF1"/>
    <property type="match status" value="1"/>
</dbReference>
<keyword evidence="5" id="KW-0539">Nucleus</keyword>
<evidence type="ECO:0000313" key="9">
    <source>
        <dbReference type="Proteomes" id="UP000655225"/>
    </source>
</evidence>
<dbReference type="SUPFAM" id="SSF57959">
    <property type="entry name" value="Leucine zipper domain"/>
    <property type="match status" value="1"/>
</dbReference>
<reference evidence="8 9" key="1">
    <citation type="submission" date="2020-04" db="EMBL/GenBank/DDBJ databases">
        <title>Plant Genome Project.</title>
        <authorList>
            <person name="Zhang R.-G."/>
        </authorList>
    </citation>
    <scope>NUCLEOTIDE SEQUENCE [LARGE SCALE GENOMIC DNA]</scope>
    <source>
        <strain evidence="8">YNK0</strain>
        <tissue evidence="8">Leaf</tissue>
    </source>
</reference>
<comment type="subcellular location">
    <subcellularLocation>
        <location evidence="1">Nucleus</location>
    </subcellularLocation>
</comment>
<dbReference type="GO" id="GO:0045893">
    <property type="term" value="P:positive regulation of DNA-templated transcription"/>
    <property type="evidence" value="ECO:0007669"/>
    <property type="project" value="TreeGrafter"/>
</dbReference>
<sequence>MLSLDGLSEFLFPDFEEGFTPLENQEALSLLQTQNPFSLNSGSDEPNSEVSGLDQQKKRRMKSNRESAKRSRMRKKRHLEELRNEENRLRTENREMENRLCFISHHCQLIRRDNIELLSETILLQQRLLDVVSPTLIFR</sequence>
<dbReference type="GO" id="GO:0005634">
    <property type="term" value="C:nucleus"/>
    <property type="evidence" value="ECO:0007669"/>
    <property type="project" value="UniProtKB-SubCell"/>
</dbReference>
<keyword evidence="3" id="KW-0238">DNA-binding</keyword>
<evidence type="ECO:0000259" key="7">
    <source>
        <dbReference type="PROSITE" id="PS50217"/>
    </source>
</evidence>
<dbReference type="Proteomes" id="UP000655225">
    <property type="component" value="Unassembled WGS sequence"/>
</dbReference>
<feature type="region of interest" description="Disordered" evidence="6">
    <location>
        <begin position="31"/>
        <end position="90"/>
    </location>
</feature>
<name>A0A834ZMU6_TETSI</name>
<dbReference type="PROSITE" id="PS50217">
    <property type="entry name" value="BZIP"/>
    <property type="match status" value="1"/>
</dbReference>
<protein>
    <recommendedName>
        <fullName evidence="7">BZIP domain-containing protein</fullName>
    </recommendedName>
</protein>
<dbReference type="InterPro" id="IPR004827">
    <property type="entry name" value="bZIP"/>
</dbReference>
<gene>
    <name evidence="8" type="ORF">HHK36_002780</name>
</gene>
<dbReference type="PANTHER" id="PTHR45764:SF21">
    <property type="entry name" value="OS03G0770000 PROTEIN"/>
    <property type="match status" value="1"/>
</dbReference>
<evidence type="ECO:0000256" key="1">
    <source>
        <dbReference type="ARBA" id="ARBA00004123"/>
    </source>
</evidence>
<dbReference type="EMBL" id="JABCRI010000002">
    <property type="protein sequence ID" value="KAF8410255.1"/>
    <property type="molecule type" value="Genomic_DNA"/>
</dbReference>
<dbReference type="OMA" id="VGNREIM"/>
<keyword evidence="9" id="KW-1185">Reference proteome</keyword>
<evidence type="ECO:0000256" key="6">
    <source>
        <dbReference type="SAM" id="MobiDB-lite"/>
    </source>
</evidence>
<dbReference type="InterPro" id="IPR045314">
    <property type="entry name" value="bZIP_plant_GBF1"/>
</dbReference>
<comment type="caution">
    <text evidence="8">The sequence shown here is derived from an EMBL/GenBank/DDBJ whole genome shotgun (WGS) entry which is preliminary data.</text>
</comment>
<proteinExistence type="predicted"/>
<feature type="domain" description="BZIP" evidence="7">
    <location>
        <begin position="54"/>
        <end position="117"/>
    </location>
</feature>
<dbReference type="GO" id="GO:0046982">
    <property type="term" value="F:protein heterodimerization activity"/>
    <property type="evidence" value="ECO:0007669"/>
    <property type="project" value="UniProtKB-ARBA"/>
</dbReference>
<organism evidence="8 9">
    <name type="scientific">Tetracentron sinense</name>
    <name type="common">Spur-leaf</name>
    <dbReference type="NCBI Taxonomy" id="13715"/>
    <lineage>
        <taxon>Eukaryota</taxon>
        <taxon>Viridiplantae</taxon>
        <taxon>Streptophyta</taxon>
        <taxon>Embryophyta</taxon>
        <taxon>Tracheophyta</taxon>
        <taxon>Spermatophyta</taxon>
        <taxon>Magnoliopsida</taxon>
        <taxon>Trochodendrales</taxon>
        <taxon>Trochodendraceae</taxon>
        <taxon>Tetracentron</taxon>
    </lineage>
</organism>
<dbReference type="Pfam" id="PF00170">
    <property type="entry name" value="bZIP_1"/>
    <property type="match status" value="1"/>
</dbReference>
<dbReference type="FunFam" id="1.20.5.170:FF:000020">
    <property type="entry name" value="BZIP transcription factor"/>
    <property type="match status" value="1"/>
</dbReference>
<dbReference type="InterPro" id="IPR046347">
    <property type="entry name" value="bZIP_sf"/>
</dbReference>
<dbReference type="GO" id="GO:0003700">
    <property type="term" value="F:DNA-binding transcription factor activity"/>
    <property type="evidence" value="ECO:0007669"/>
    <property type="project" value="InterPro"/>
</dbReference>
<dbReference type="GO" id="GO:0000976">
    <property type="term" value="F:transcription cis-regulatory region binding"/>
    <property type="evidence" value="ECO:0007669"/>
    <property type="project" value="TreeGrafter"/>
</dbReference>
<feature type="compositionally biased region" description="Polar residues" evidence="6">
    <location>
        <begin position="31"/>
        <end position="54"/>
    </location>
</feature>
<evidence type="ECO:0000256" key="2">
    <source>
        <dbReference type="ARBA" id="ARBA00023015"/>
    </source>
</evidence>
<evidence type="ECO:0000313" key="8">
    <source>
        <dbReference type="EMBL" id="KAF8410255.1"/>
    </source>
</evidence>
<accession>A0A834ZMU6</accession>
<evidence type="ECO:0000256" key="5">
    <source>
        <dbReference type="ARBA" id="ARBA00023242"/>
    </source>
</evidence>
<dbReference type="PANTHER" id="PTHR45764">
    <property type="entry name" value="BZIP TRANSCRIPTION FACTOR 44"/>
    <property type="match status" value="1"/>
</dbReference>
<dbReference type="PROSITE" id="PS00036">
    <property type="entry name" value="BZIP_BASIC"/>
    <property type="match status" value="1"/>
</dbReference>
<dbReference type="SMART" id="SM00338">
    <property type="entry name" value="BRLZ"/>
    <property type="match status" value="1"/>
</dbReference>